<dbReference type="PROSITE" id="PS00678">
    <property type="entry name" value="WD_REPEATS_1"/>
    <property type="match status" value="10"/>
</dbReference>
<dbReference type="Gene3D" id="3.40.50.300">
    <property type="entry name" value="P-loop containing nucleotide triphosphate hydrolases"/>
    <property type="match status" value="1"/>
</dbReference>
<feature type="repeat" description="WD" evidence="3">
    <location>
        <begin position="668"/>
        <end position="700"/>
    </location>
</feature>
<dbReference type="InterPro" id="IPR027417">
    <property type="entry name" value="P-loop_NTPase"/>
</dbReference>
<accession>A0A0C2WV25</accession>
<evidence type="ECO:0000259" key="4">
    <source>
        <dbReference type="PROSITE" id="PS50837"/>
    </source>
</evidence>
<organism evidence="5 6">
    <name type="scientific">Amanita muscaria (strain Koide BX008)</name>
    <dbReference type="NCBI Taxonomy" id="946122"/>
    <lineage>
        <taxon>Eukaryota</taxon>
        <taxon>Fungi</taxon>
        <taxon>Dikarya</taxon>
        <taxon>Basidiomycota</taxon>
        <taxon>Agaricomycotina</taxon>
        <taxon>Agaricomycetes</taxon>
        <taxon>Agaricomycetidae</taxon>
        <taxon>Agaricales</taxon>
        <taxon>Pluteineae</taxon>
        <taxon>Amanitaceae</taxon>
        <taxon>Amanita</taxon>
    </lineage>
</organism>
<dbReference type="InterPro" id="IPR019775">
    <property type="entry name" value="WD40_repeat_CS"/>
</dbReference>
<dbReference type="SUPFAM" id="SSF50978">
    <property type="entry name" value="WD40 repeat-like"/>
    <property type="match status" value="2"/>
</dbReference>
<dbReference type="PROSITE" id="PS50294">
    <property type="entry name" value="WD_REPEATS_REGION"/>
    <property type="match status" value="13"/>
</dbReference>
<dbReference type="Pfam" id="PF24883">
    <property type="entry name" value="NPHP3_N"/>
    <property type="match status" value="1"/>
</dbReference>
<dbReference type="SUPFAM" id="SSF50998">
    <property type="entry name" value="Quinoprotein alcohol dehydrogenase-like"/>
    <property type="match status" value="1"/>
</dbReference>
<dbReference type="InterPro" id="IPR056884">
    <property type="entry name" value="NPHP3-like_N"/>
</dbReference>
<feature type="repeat" description="WD" evidence="3">
    <location>
        <begin position="968"/>
        <end position="1009"/>
    </location>
</feature>
<dbReference type="PROSITE" id="PS50837">
    <property type="entry name" value="NACHT"/>
    <property type="match status" value="1"/>
</dbReference>
<feature type="domain" description="NACHT" evidence="4">
    <location>
        <begin position="127"/>
        <end position="273"/>
    </location>
</feature>
<evidence type="ECO:0000256" key="2">
    <source>
        <dbReference type="ARBA" id="ARBA00022737"/>
    </source>
</evidence>
<dbReference type="InterPro" id="IPR007111">
    <property type="entry name" value="NACHT_NTPase"/>
</dbReference>
<feature type="repeat" description="WD" evidence="3">
    <location>
        <begin position="840"/>
        <end position="881"/>
    </location>
</feature>
<dbReference type="STRING" id="946122.A0A0C2WV25"/>
<feature type="repeat" description="WD" evidence="3">
    <location>
        <begin position="883"/>
        <end position="924"/>
    </location>
</feature>
<feature type="repeat" description="WD" evidence="3">
    <location>
        <begin position="1189"/>
        <end position="1230"/>
    </location>
</feature>
<protein>
    <recommendedName>
        <fullName evidence="4">NACHT domain-containing protein</fullName>
    </recommendedName>
</protein>
<dbReference type="InterPro" id="IPR036322">
    <property type="entry name" value="WD40_repeat_dom_sf"/>
</dbReference>
<evidence type="ECO:0000313" key="5">
    <source>
        <dbReference type="EMBL" id="KIL60188.1"/>
    </source>
</evidence>
<dbReference type="HOGENOM" id="CLU_000288_6_3_1"/>
<dbReference type="OrthoDB" id="163438at2759"/>
<feature type="repeat" description="WD" evidence="3">
    <location>
        <begin position="1146"/>
        <end position="1187"/>
    </location>
</feature>
<evidence type="ECO:0000256" key="1">
    <source>
        <dbReference type="ARBA" id="ARBA00022574"/>
    </source>
</evidence>
<feature type="repeat" description="WD" evidence="3">
    <location>
        <begin position="1053"/>
        <end position="1094"/>
    </location>
</feature>
<feature type="repeat" description="WD" evidence="3">
    <location>
        <begin position="926"/>
        <end position="959"/>
    </location>
</feature>
<sequence length="1371" mass="150601">MKDVLTQASQVMLECAKFIQVYSQPAFLNRLGKGIFSNTAEAVAQYSNVIDGLMQQFHGNAMRDVLITTRDMLEDLKQLGDNQHVNLVAYAEGAGLNTTKSCLEGTREEILHDVVDWMDNPDINAPRILWLFGAAGTGKSAIAHTIARCMKDAGALASCFCFEKGDVKRYTKLFTTISRDLAGRDFRFKQALASIVARDPSIGTTVDVVQQWERLVMEPISVISGSIVGRLVIVIDALDESGDDRSREHILDILTKQAVALPSNIRILLASRPIHDIRKAFEAAAADHVMRVSLDDIPMFFTKRDIHSYISHQLGGTGHRFSAGEIARIVKRSDGLFEWARLVCNYIKSSKAGLSEKERFDDLMSHTEREGVELLDDMYNVILKEILGERPQERVLGRFRSVMRHILFTMEPLALDPLIIMHCSIQNEHNHYDAEATILQPMASVLAGVHNRFTPIRPLHSSFHDFLIDQDRSGQFFVNEADAHLELALSTLTIMQRELRFNICRLESSYIRNSEVSDMAQRVNLCISPQLSYSCRFMANHVEGTLFNSRVADTLQAILGNEWTMYWIETLSALQSVSIVLKSLTLISEWLENKDGYELAVAAAKDGIQLIWNFGTIISESIPHLYLSTLPFLPKDSVFSGSFSSKFPLTAKLVSGAIATWPPAQCLLGGHDGVVRSVAFSPDGKLAVSGSCDKTIRIWNAEIGVLERGPLYGHSGSVNSVAFSPDGKQIVSGSDDRNVCIWDTATGSMVRGPLQGHSDVVWAVVFSLDCKKVVSGSSDQTICIWDVESGLMINQPLKGHSDSVQALSFSPDGQRFISGSDDKTICMWDTNTGLKVCKPFEGHSGGINSITFSCDGRKIVSGSDDMTICIWDAKTGLQLCSPLKGHDDWISSVCVTPNGKWIMSGSADHTIQLWDIETGSPVSSPFKPHSHSVTSIAISSDGKKLMSGSSDNTLFIADVGVLQLEISSRGHKNTICSVAFSPDGKQIVSGSHDYSVFIWDVMTGTQIMGLLQGHSDAVSSVAFSPDGKKLASGSWDKNICIWDAKTGTQLNKLMGHRAAIMNITFSQDSQQIISGSFDGAVQIWDLNTGLQMGEKVKGHDKPESSESEELACLALSSDGEQVALGFQDGDVCIWDTKTDIQVHSLLKGHSQKVFSVAFSSDGKRVISGSDDKTICIWDARSTLQLGSNLKGHTGTVSSVAFSPDNGRIVSGSFDHTIRLWNAQTGQQVGFPLKGHTGLVSDTIFSPDGKFILSSSTDMTMRVWEAEPDNLKNLEHVNFSSTAKHSLCKAAHLFFGTTFSEENWRECVELNSDGWIIGPEGRLLLWVPVPFRKLLHTPGTVLVLPQQAVELDLSMMAHGYKWTDCFMNGKEL</sequence>
<dbReference type="Proteomes" id="UP000054549">
    <property type="component" value="Unassembled WGS sequence"/>
</dbReference>
<dbReference type="InterPro" id="IPR020472">
    <property type="entry name" value="WD40_PAC1"/>
</dbReference>
<dbReference type="InterPro" id="IPR001680">
    <property type="entry name" value="WD40_rpt"/>
</dbReference>
<keyword evidence="2" id="KW-0677">Repeat</keyword>
<dbReference type="Pfam" id="PF00400">
    <property type="entry name" value="WD40"/>
    <property type="match status" value="13"/>
</dbReference>
<feature type="repeat" description="WD" evidence="3">
    <location>
        <begin position="797"/>
        <end position="838"/>
    </location>
</feature>
<name>A0A0C2WV25_AMAMK</name>
<gene>
    <name evidence="5" type="ORF">M378DRAFT_14350</name>
</gene>
<evidence type="ECO:0000313" key="6">
    <source>
        <dbReference type="Proteomes" id="UP000054549"/>
    </source>
</evidence>
<proteinExistence type="predicted"/>
<dbReference type="PRINTS" id="PR00320">
    <property type="entry name" value="GPROTEINBRPT"/>
</dbReference>
<dbReference type="SUPFAM" id="SSF52540">
    <property type="entry name" value="P-loop containing nucleoside triphosphate hydrolases"/>
    <property type="match status" value="1"/>
</dbReference>
<dbReference type="PROSITE" id="PS50082">
    <property type="entry name" value="WD_REPEATS_2"/>
    <property type="match status" value="14"/>
</dbReference>
<dbReference type="InterPro" id="IPR015943">
    <property type="entry name" value="WD40/YVTN_repeat-like_dom_sf"/>
</dbReference>
<dbReference type="Gene3D" id="2.130.10.10">
    <property type="entry name" value="YVTN repeat-like/Quinoprotein amine dehydrogenase"/>
    <property type="match status" value="6"/>
</dbReference>
<dbReference type="SMART" id="SM00320">
    <property type="entry name" value="WD40"/>
    <property type="match status" value="14"/>
</dbReference>
<dbReference type="EMBL" id="KN818303">
    <property type="protein sequence ID" value="KIL60188.1"/>
    <property type="molecule type" value="Genomic_DNA"/>
</dbReference>
<evidence type="ECO:0000256" key="3">
    <source>
        <dbReference type="PROSITE-ProRule" id="PRU00221"/>
    </source>
</evidence>
<feature type="repeat" description="WD" evidence="3">
    <location>
        <begin position="1232"/>
        <end position="1264"/>
    </location>
</feature>
<dbReference type="InParanoid" id="A0A0C2WV25"/>
<keyword evidence="6" id="KW-1185">Reference proteome</keyword>
<feature type="repeat" description="WD" evidence="3">
    <location>
        <begin position="1103"/>
        <end position="1144"/>
    </location>
</feature>
<reference evidence="5 6" key="1">
    <citation type="submission" date="2014-04" db="EMBL/GenBank/DDBJ databases">
        <title>Evolutionary Origins and Diversification of the Mycorrhizal Mutualists.</title>
        <authorList>
            <consortium name="DOE Joint Genome Institute"/>
            <consortium name="Mycorrhizal Genomics Consortium"/>
            <person name="Kohler A."/>
            <person name="Kuo A."/>
            <person name="Nagy L.G."/>
            <person name="Floudas D."/>
            <person name="Copeland A."/>
            <person name="Barry K.W."/>
            <person name="Cichocki N."/>
            <person name="Veneault-Fourrey C."/>
            <person name="LaButti K."/>
            <person name="Lindquist E.A."/>
            <person name="Lipzen A."/>
            <person name="Lundell T."/>
            <person name="Morin E."/>
            <person name="Murat C."/>
            <person name="Riley R."/>
            <person name="Ohm R."/>
            <person name="Sun H."/>
            <person name="Tunlid A."/>
            <person name="Henrissat B."/>
            <person name="Grigoriev I.V."/>
            <person name="Hibbett D.S."/>
            <person name="Martin F."/>
        </authorList>
    </citation>
    <scope>NUCLEOTIDE SEQUENCE [LARGE SCALE GENOMIC DNA]</scope>
    <source>
        <strain evidence="5 6">Koide BX008</strain>
    </source>
</reference>
<dbReference type="InterPro" id="IPR011047">
    <property type="entry name" value="Quinoprotein_ADH-like_sf"/>
</dbReference>
<dbReference type="CDD" id="cd00200">
    <property type="entry name" value="WD40"/>
    <property type="match status" value="2"/>
</dbReference>
<feature type="repeat" description="WD" evidence="3">
    <location>
        <begin position="754"/>
        <end position="795"/>
    </location>
</feature>
<keyword evidence="1 3" id="KW-0853">WD repeat</keyword>
<dbReference type="PANTHER" id="PTHR19848">
    <property type="entry name" value="WD40 REPEAT PROTEIN"/>
    <property type="match status" value="1"/>
</dbReference>
<dbReference type="PANTHER" id="PTHR19848:SF8">
    <property type="entry name" value="F-BOX AND WD REPEAT DOMAIN CONTAINING 7"/>
    <property type="match status" value="1"/>
</dbReference>
<feature type="repeat" description="WD" evidence="3">
    <location>
        <begin position="711"/>
        <end position="752"/>
    </location>
</feature>
<feature type="repeat" description="WD" evidence="3">
    <location>
        <begin position="1011"/>
        <end position="1052"/>
    </location>
</feature>